<feature type="region of interest" description="Disordered" evidence="1">
    <location>
        <begin position="1"/>
        <end position="39"/>
    </location>
</feature>
<dbReference type="GeneTree" id="ENSGT00940000158938"/>
<feature type="region of interest" description="Disordered" evidence="1">
    <location>
        <begin position="106"/>
        <end position="157"/>
    </location>
</feature>
<dbReference type="PANTHER" id="PTHR46299">
    <property type="entry name" value="VON WILLEBRAND FACTOR A DOMAIN-CONTAINING PROTEIN 5B2-RELATED"/>
    <property type="match status" value="1"/>
</dbReference>
<accession>A0A4W3GND4</accession>
<protein>
    <submittedName>
        <fullName evidence="2">von Willebrand factor A domain containing 5B1</fullName>
    </submittedName>
</protein>
<keyword evidence="3" id="KW-1185">Reference proteome</keyword>
<dbReference type="InterPro" id="IPR052627">
    <property type="entry name" value="VWA_domain-containing"/>
</dbReference>
<proteinExistence type="predicted"/>
<name>A0A4W3GND4_CALMI</name>
<evidence type="ECO:0000256" key="1">
    <source>
        <dbReference type="SAM" id="MobiDB-lite"/>
    </source>
</evidence>
<dbReference type="Proteomes" id="UP000314986">
    <property type="component" value="Unassembled WGS sequence"/>
</dbReference>
<feature type="compositionally biased region" description="Low complexity" evidence="1">
    <location>
        <begin position="136"/>
        <end position="150"/>
    </location>
</feature>
<evidence type="ECO:0000313" key="3">
    <source>
        <dbReference type="Proteomes" id="UP000314986"/>
    </source>
</evidence>
<evidence type="ECO:0000313" key="2">
    <source>
        <dbReference type="Ensembl" id="ENSCMIP00000004475.1"/>
    </source>
</evidence>
<dbReference type="Ensembl" id="ENSCMIT00000004641.1">
    <property type="protein sequence ID" value="ENSCMIP00000004475.1"/>
    <property type="gene ID" value="ENSCMIG00000002638.1"/>
</dbReference>
<reference evidence="3" key="1">
    <citation type="journal article" date="2006" name="Science">
        <title>Ancient noncoding elements conserved in the human genome.</title>
        <authorList>
            <person name="Venkatesh B."/>
            <person name="Kirkness E.F."/>
            <person name="Loh Y.H."/>
            <person name="Halpern A.L."/>
            <person name="Lee A.P."/>
            <person name="Johnson J."/>
            <person name="Dandona N."/>
            <person name="Viswanathan L.D."/>
            <person name="Tay A."/>
            <person name="Venter J.C."/>
            <person name="Strausberg R.L."/>
            <person name="Brenner S."/>
        </authorList>
    </citation>
    <scope>NUCLEOTIDE SEQUENCE [LARGE SCALE GENOMIC DNA]</scope>
</reference>
<dbReference type="PANTHER" id="PTHR46299:SF1">
    <property type="entry name" value="VON WILLEBRAND FACTOR A DOMAIN-CONTAINING PROTEIN 5B1"/>
    <property type="match status" value="1"/>
</dbReference>
<reference evidence="2" key="4">
    <citation type="submission" date="2025-08" db="UniProtKB">
        <authorList>
            <consortium name="Ensembl"/>
        </authorList>
    </citation>
    <scope>IDENTIFICATION</scope>
</reference>
<reference evidence="3" key="3">
    <citation type="journal article" date="2014" name="Nature">
        <title>Elephant shark genome provides unique insights into gnathostome evolution.</title>
        <authorList>
            <consortium name="International Elephant Shark Genome Sequencing Consortium"/>
            <person name="Venkatesh B."/>
            <person name="Lee A.P."/>
            <person name="Ravi V."/>
            <person name="Maurya A.K."/>
            <person name="Lian M.M."/>
            <person name="Swann J.B."/>
            <person name="Ohta Y."/>
            <person name="Flajnik M.F."/>
            <person name="Sutoh Y."/>
            <person name="Kasahara M."/>
            <person name="Hoon S."/>
            <person name="Gangu V."/>
            <person name="Roy S.W."/>
            <person name="Irimia M."/>
            <person name="Korzh V."/>
            <person name="Kondrychyn I."/>
            <person name="Lim Z.W."/>
            <person name="Tay B.H."/>
            <person name="Tohari S."/>
            <person name="Kong K.W."/>
            <person name="Ho S."/>
            <person name="Lorente-Galdos B."/>
            <person name="Quilez J."/>
            <person name="Marques-Bonet T."/>
            <person name="Raney B.J."/>
            <person name="Ingham P.W."/>
            <person name="Tay A."/>
            <person name="Hillier L.W."/>
            <person name="Minx P."/>
            <person name="Boehm T."/>
            <person name="Wilson R.K."/>
            <person name="Brenner S."/>
            <person name="Warren W.C."/>
        </authorList>
    </citation>
    <scope>NUCLEOTIDE SEQUENCE [LARGE SCALE GENOMIC DNA]</scope>
</reference>
<reference evidence="3" key="2">
    <citation type="journal article" date="2007" name="PLoS Biol.">
        <title>Survey sequencing and comparative analysis of the elephant shark (Callorhinchus milii) genome.</title>
        <authorList>
            <person name="Venkatesh B."/>
            <person name="Kirkness E.F."/>
            <person name="Loh Y.H."/>
            <person name="Halpern A.L."/>
            <person name="Lee A.P."/>
            <person name="Johnson J."/>
            <person name="Dandona N."/>
            <person name="Viswanathan L.D."/>
            <person name="Tay A."/>
            <person name="Venter J.C."/>
            <person name="Strausberg R.L."/>
            <person name="Brenner S."/>
        </authorList>
    </citation>
    <scope>NUCLEOTIDE SEQUENCE [LARGE SCALE GENOMIC DNA]</scope>
</reference>
<reference evidence="2" key="5">
    <citation type="submission" date="2025-09" db="UniProtKB">
        <authorList>
            <consortium name="Ensembl"/>
        </authorList>
    </citation>
    <scope>IDENTIFICATION</scope>
</reference>
<sequence>MDLSVPSAQRAPACSMSPALPVPSRRSDPSASLPLELHPKVPSPRPLSCLIQGPTSGHCASASCCCCCHCLSQITLQLASGAFLLDEPFCEAVSIPMEKLRWSSPFPSHRATASPTVHSCCSPAGQETGDGESLTDGSPQASSPSQADSGRGSETDCSEALCLPSGGNGGTDPGGTLWATAVALAWLEHSSATSFIEWELVAAKASTWLNSQPIPEGRDLPTIKASARQLFVLLRHWDENLQLNVLCYNPNSV</sequence>
<organism evidence="2 3">
    <name type="scientific">Callorhinchus milii</name>
    <name type="common">Ghost shark</name>
    <dbReference type="NCBI Taxonomy" id="7868"/>
    <lineage>
        <taxon>Eukaryota</taxon>
        <taxon>Metazoa</taxon>
        <taxon>Chordata</taxon>
        <taxon>Craniata</taxon>
        <taxon>Vertebrata</taxon>
        <taxon>Chondrichthyes</taxon>
        <taxon>Holocephali</taxon>
        <taxon>Chimaeriformes</taxon>
        <taxon>Callorhinchidae</taxon>
        <taxon>Callorhinchus</taxon>
    </lineage>
</organism>
<dbReference type="AlphaFoldDB" id="A0A4W3GND4"/>